<evidence type="ECO:0000256" key="3">
    <source>
        <dbReference type="ARBA" id="ARBA00022692"/>
    </source>
</evidence>
<dbReference type="PANTHER" id="PTHR32089">
    <property type="entry name" value="METHYL-ACCEPTING CHEMOTAXIS PROTEIN MCPB"/>
    <property type="match status" value="1"/>
</dbReference>
<proteinExistence type="inferred from homology"/>
<dbReference type="STRING" id="265726.KY46_15190"/>
<evidence type="ECO:0000256" key="4">
    <source>
        <dbReference type="ARBA" id="ARBA00022989"/>
    </source>
</evidence>
<dbReference type="CDD" id="cd06225">
    <property type="entry name" value="HAMP"/>
    <property type="match status" value="1"/>
</dbReference>
<feature type="transmembrane region" description="Helical" evidence="9">
    <location>
        <begin position="196"/>
        <end position="215"/>
    </location>
</feature>
<dbReference type="GO" id="GO:0007165">
    <property type="term" value="P:signal transduction"/>
    <property type="evidence" value="ECO:0007669"/>
    <property type="project" value="UniProtKB-KW"/>
</dbReference>
<dbReference type="InterPro" id="IPR033480">
    <property type="entry name" value="sCache_2"/>
</dbReference>
<dbReference type="CDD" id="cd11386">
    <property type="entry name" value="MCP_signal"/>
    <property type="match status" value="1"/>
</dbReference>
<dbReference type="Pfam" id="PF00672">
    <property type="entry name" value="HAMP"/>
    <property type="match status" value="1"/>
</dbReference>
<evidence type="ECO:0000259" key="10">
    <source>
        <dbReference type="PROSITE" id="PS50111"/>
    </source>
</evidence>
<reference evidence="12 13" key="1">
    <citation type="submission" date="2014-12" db="EMBL/GenBank/DDBJ databases">
        <title>Mercury Reductase activity and rhizosphere competence traits in the genome of root associated Photobacterium halotolerans MELD1.</title>
        <authorList>
            <person name="Mathew D.C."/>
            <person name="Huang C.-C."/>
        </authorList>
    </citation>
    <scope>NUCLEOTIDE SEQUENCE [LARGE SCALE GENOMIC DNA]</scope>
    <source>
        <strain evidence="12 13">MELD1</strain>
    </source>
</reference>
<dbReference type="InterPro" id="IPR004090">
    <property type="entry name" value="Chemotax_Me-accpt_rcpt"/>
</dbReference>
<evidence type="ECO:0000256" key="1">
    <source>
        <dbReference type="ARBA" id="ARBA00004651"/>
    </source>
</evidence>
<keyword evidence="13" id="KW-1185">Reference proteome</keyword>
<keyword evidence="5 9" id="KW-0472">Membrane</keyword>
<comment type="similarity">
    <text evidence="7">Belongs to the methyl-accepting chemotaxis (MCP) protein family.</text>
</comment>
<dbReference type="PROSITE" id="PS50111">
    <property type="entry name" value="CHEMOTAXIS_TRANSDUC_2"/>
    <property type="match status" value="1"/>
</dbReference>
<evidence type="ECO:0000313" key="12">
    <source>
        <dbReference type="EMBL" id="KKC98946.1"/>
    </source>
</evidence>
<evidence type="ECO:0000256" key="5">
    <source>
        <dbReference type="ARBA" id="ARBA00023136"/>
    </source>
</evidence>
<dbReference type="OrthoDB" id="2489132at2"/>
<dbReference type="GO" id="GO:0004888">
    <property type="term" value="F:transmembrane signaling receptor activity"/>
    <property type="evidence" value="ECO:0007669"/>
    <property type="project" value="InterPro"/>
</dbReference>
<feature type="transmembrane region" description="Helical" evidence="9">
    <location>
        <begin position="16"/>
        <end position="38"/>
    </location>
</feature>
<dbReference type="Gene3D" id="3.30.450.20">
    <property type="entry name" value="PAS domain"/>
    <property type="match status" value="1"/>
</dbReference>
<dbReference type="RefSeq" id="WP_046221492.1">
    <property type="nucleotide sequence ID" value="NZ_JWYV01000014.1"/>
</dbReference>
<dbReference type="Pfam" id="PF00015">
    <property type="entry name" value="MCPsignal"/>
    <property type="match status" value="1"/>
</dbReference>
<dbReference type="PATRIC" id="fig|265726.11.peg.1302"/>
<dbReference type="AlphaFoldDB" id="A0A0F5VAY8"/>
<comment type="caution">
    <text evidence="12">The sequence shown here is derived from an EMBL/GenBank/DDBJ whole genome shotgun (WGS) entry which is preliminary data.</text>
</comment>
<protein>
    <submittedName>
        <fullName evidence="12">Chemotaxis protein</fullName>
    </submittedName>
</protein>
<sequence>MTKLPHLRSLSISSRLYLLGLIITILTLLPLITFISGYQESLLDQKRDKTRNLVESAHSLLTYYYQQETQGQLTRSEAQMQAKQAIASLRYENNDYFWINDSHPKMVMHPFKPELDGKDLSQFKDPLGHTLFVSMASIVRQQSQGFVDYQWEKPGHSEPVDKISYVKGFAPWGWILGSGIYVDDVKALFYAELQRLGLILAASLILMLVLAKVIGRSITAPCESTLLTMQDISRGEGDLTRRLPVQGNDELSRIAEAYNQFADRISDMLRAVEPVSEHISSAASQLNAVATTTAESASQAHQGIDSVASAMTELHSSNQEVARSAATAADAAITAQSHSEQGLSVVSRSGEEMRALLALLDETNQSAQALAEDSETIGAVLDVIRNIAEQTNLLALNAAIEAARAGEQGRGFAVVADEVRTLATRTQSSTNEIETIITRLQSRSTNVSHALLQTSEQSASTVKHAQDVASALEAISQQIHTIRELNQHIADASQQQSDATEAINISLSQLSEHSHSHVAQGQQIAAASEQLLTSGRDLNLQFSQFKI</sequence>
<comment type="subcellular location">
    <subcellularLocation>
        <location evidence="1">Cell membrane</location>
        <topology evidence="1">Multi-pass membrane protein</topology>
    </subcellularLocation>
</comment>
<dbReference type="SMART" id="SM00283">
    <property type="entry name" value="MA"/>
    <property type="match status" value="1"/>
</dbReference>
<dbReference type="SMART" id="SM00304">
    <property type="entry name" value="HAMP"/>
    <property type="match status" value="1"/>
</dbReference>
<evidence type="ECO:0000256" key="6">
    <source>
        <dbReference type="ARBA" id="ARBA00023224"/>
    </source>
</evidence>
<keyword evidence="2" id="KW-1003">Cell membrane</keyword>
<keyword evidence="6 8" id="KW-0807">Transducer</keyword>
<gene>
    <name evidence="12" type="ORF">KY46_15190</name>
</gene>
<dbReference type="SMART" id="SM01049">
    <property type="entry name" value="Cache_2"/>
    <property type="match status" value="1"/>
</dbReference>
<evidence type="ECO:0000256" key="2">
    <source>
        <dbReference type="ARBA" id="ARBA00022475"/>
    </source>
</evidence>
<dbReference type="SUPFAM" id="SSF58104">
    <property type="entry name" value="Methyl-accepting chemotaxis protein (MCP) signaling domain"/>
    <property type="match status" value="1"/>
</dbReference>
<keyword evidence="4 9" id="KW-1133">Transmembrane helix</keyword>
<dbReference type="Gene3D" id="1.10.287.950">
    <property type="entry name" value="Methyl-accepting chemotaxis protein"/>
    <property type="match status" value="1"/>
</dbReference>
<evidence type="ECO:0000256" key="8">
    <source>
        <dbReference type="PROSITE-ProRule" id="PRU00284"/>
    </source>
</evidence>
<evidence type="ECO:0000259" key="11">
    <source>
        <dbReference type="PROSITE" id="PS50885"/>
    </source>
</evidence>
<dbReference type="PROSITE" id="PS50885">
    <property type="entry name" value="HAMP"/>
    <property type="match status" value="1"/>
</dbReference>
<dbReference type="GO" id="GO:0006935">
    <property type="term" value="P:chemotaxis"/>
    <property type="evidence" value="ECO:0007669"/>
    <property type="project" value="InterPro"/>
</dbReference>
<evidence type="ECO:0000256" key="9">
    <source>
        <dbReference type="SAM" id="Phobius"/>
    </source>
</evidence>
<dbReference type="FunFam" id="1.10.287.950:FF:000001">
    <property type="entry name" value="Methyl-accepting chemotaxis sensory transducer"/>
    <property type="match status" value="1"/>
</dbReference>
<evidence type="ECO:0000313" key="13">
    <source>
        <dbReference type="Proteomes" id="UP000033633"/>
    </source>
</evidence>
<dbReference type="PRINTS" id="PR00260">
    <property type="entry name" value="CHEMTRNSDUCR"/>
</dbReference>
<accession>A0A0F5VAY8</accession>
<dbReference type="Proteomes" id="UP000033633">
    <property type="component" value="Unassembled WGS sequence"/>
</dbReference>
<dbReference type="InterPro" id="IPR003660">
    <property type="entry name" value="HAMP_dom"/>
</dbReference>
<evidence type="ECO:0000256" key="7">
    <source>
        <dbReference type="ARBA" id="ARBA00029447"/>
    </source>
</evidence>
<organism evidence="12 13">
    <name type="scientific">Photobacterium halotolerans</name>
    <dbReference type="NCBI Taxonomy" id="265726"/>
    <lineage>
        <taxon>Bacteria</taxon>
        <taxon>Pseudomonadati</taxon>
        <taxon>Pseudomonadota</taxon>
        <taxon>Gammaproteobacteria</taxon>
        <taxon>Vibrionales</taxon>
        <taxon>Vibrionaceae</taxon>
        <taxon>Photobacterium</taxon>
    </lineage>
</organism>
<dbReference type="InterPro" id="IPR004089">
    <property type="entry name" value="MCPsignal_dom"/>
</dbReference>
<dbReference type="GO" id="GO:0005886">
    <property type="term" value="C:plasma membrane"/>
    <property type="evidence" value="ECO:0007669"/>
    <property type="project" value="UniProtKB-SubCell"/>
</dbReference>
<dbReference type="Pfam" id="PF17200">
    <property type="entry name" value="sCache_2"/>
    <property type="match status" value="1"/>
</dbReference>
<name>A0A0F5VAY8_9GAMM</name>
<dbReference type="PANTHER" id="PTHR32089:SF119">
    <property type="entry name" value="METHYL-ACCEPTING CHEMOTAXIS PROTEIN CTPL"/>
    <property type="match status" value="1"/>
</dbReference>
<keyword evidence="3 9" id="KW-0812">Transmembrane</keyword>
<feature type="domain" description="HAMP" evidence="11">
    <location>
        <begin position="216"/>
        <end position="270"/>
    </location>
</feature>
<feature type="domain" description="Methyl-accepting transducer" evidence="10">
    <location>
        <begin position="275"/>
        <end position="511"/>
    </location>
</feature>
<dbReference type="EMBL" id="JWYV01000014">
    <property type="protein sequence ID" value="KKC98946.1"/>
    <property type="molecule type" value="Genomic_DNA"/>
</dbReference>